<dbReference type="InterPro" id="IPR036817">
    <property type="entry name" value="Transthyretin/HIU_hydrolase_sf"/>
</dbReference>
<keyword evidence="11" id="KW-1185">Reference proteome</keyword>
<evidence type="ECO:0000256" key="8">
    <source>
        <dbReference type="SAM" id="SignalP"/>
    </source>
</evidence>
<feature type="domain" description="Transthyretin/hydroxyisourate hydrolase" evidence="9">
    <location>
        <begin position="19"/>
        <end position="139"/>
    </location>
</feature>
<feature type="chain" id="PRO_5045075921" description="5-hydroxyisourate hydrolase" evidence="8">
    <location>
        <begin position="17"/>
        <end position="140"/>
    </location>
</feature>
<comment type="subunit">
    <text evidence="4 7">Homotetramer.</text>
</comment>
<reference evidence="10 11" key="1">
    <citation type="submission" date="2021-04" db="EMBL/GenBank/DDBJ databases">
        <authorList>
            <person name="Bliznina A."/>
        </authorList>
    </citation>
    <scope>NUCLEOTIDE SEQUENCE [LARGE SCALE GENOMIC DNA]</scope>
</reference>
<evidence type="ECO:0000256" key="7">
    <source>
        <dbReference type="RuleBase" id="RU361270"/>
    </source>
</evidence>
<evidence type="ECO:0000259" key="9">
    <source>
        <dbReference type="Pfam" id="PF00576"/>
    </source>
</evidence>
<evidence type="ECO:0000256" key="3">
    <source>
        <dbReference type="ARBA" id="ARBA00009850"/>
    </source>
</evidence>
<dbReference type="InterPro" id="IPR023418">
    <property type="entry name" value="Thyroxine_BS"/>
</dbReference>
<sequence>MKIFKFLSAFAAFVASTGISTHVLDLTTGLPGPGMKIDVFYQVDQGYGVGPDWTPIRSLITNSDGRTDEPVVSTEEIEMINRASDNFYKIVFYTDEYYKDVDTFFPRPEMVFRVKKEQIGEHFHVPILCTPYSYSTYRGS</sequence>
<name>A0ABN7RNA4_OIKDI</name>
<accession>A0ABN7RNA4</accession>
<evidence type="ECO:0000256" key="2">
    <source>
        <dbReference type="ARBA" id="ARBA00002704"/>
    </source>
</evidence>
<evidence type="ECO:0000313" key="11">
    <source>
        <dbReference type="Proteomes" id="UP001158576"/>
    </source>
</evidence>
<dbReference type="InterPro" id="IPR023416">
    <property type="entry name" value="Transthyretin/HIU_hydrolase_d"/>
</dbReference>
<evidence type="ECO:0000313" key="10">
    <source>
        <dbReference type="EMBL" id="CAG5081872.1"/>
    </source>
</evidence>
<organism evidence="10 11">
    <name type="scientific">Oikopleura dioica</name>
    <name type="common">Tunicate</name>
    <dbReference type="NCBI Taxonomy" id="34765"/>
    <lineage>
        <taxon>Eukaryota</taxon>
        <taxon>Metazoa</taxon>
        <taxon>Chordata</taxon>
        <taxon>Tunicata</taxon>
        <taxon>Appendicularia</taxon>
        <taxon>Copelata</taxon>
        <taxon>Oikopleuridae</taxon>
        <taxon>Oikopleura</taxon>
    </lineage>
</organism>
<dbReference type="SUPFAM" id="SSF49472">
    <property type="entry name" value="Transthyretin (synonym: prealbumin)"/>
    <property type="match status" value="1"/>
</dbReference>
<evidence type="ECO:0000256" key="5">
    <source>
        <dbReference type="ARBA" id="ARBA00022631"/>
    </source>
</evidence>
<dbReference type="InterPro" id="IPR014306">
    <property type="entry name" value="Hydroxyisourate_hydrolase"/>
</dbReference>
<protein>
    <recommendedName>
        <fullName evidence="7">5-hydroxyisourate hydrolase</fullName>
        <shortName evidence="7">HIU hydrolase</shortName>
        <shortName evidence="7">HIUHase</shortName>
        <ecNumber evidence="7">3.5.2.17</ecNumber>
    </recommendedName>
</protein>
<dbReference type="PANTHER" id="PTHR10395">
    <property type="entry name" value="URICASE AND TRANSTHYRETIN-RELATED"/>
    <property type="match status" value="1"/>
</dbReference>
<comment type="catalytic activity">
    <reaction evidence="1 7">
        <text>5-hydroxyisourate + H2O = 5-hydroxy-2-oxo-4-ureido-2,5-dihydro-1H-imidazole-5-carboxylate + H(+)</text>
        <dbReference type="Rhea" id="RHEA:23736"/>
        <dbReference type="ChEBI" id="CHEBI:15377"/>
        <dbReference type="ChEBI" id="CHEBI:15378"/>
        <dbReference type="ChEBI" id="CHEBI:18072"/>
        <dbReference type="ChEBI" id="CHEBI:58639"/>
        <dbReference type="EC" id="3.5.2.17"/>
    </reaction>
</comment>
<dbReference type="Pfam" id="PF00576">
    <property type="entry name" value="Transthyretin"/>
    <property type="match status" value="1"/>
</dbReference>
<dbReference type="NCBIfam" id="TIGR02962">
    <property type="entry name" value="hdxy_isourate"/>
    <property type="match status" value="1"/>
</dbReference>
<dbReference type="EC" id="3.5.2.17" evidence="7"/>
<dbReference type="EMBL" id="OU015568">
    <property type="protein sequence ID" value="CAG5081872.1"/>
    <property type="molecule type" value="Genomic_DNA"/>
</dbReference>
<evidence type="ECO:0000256" key="1">
    <source>
        <dbReference type="ARBA" id="ARBA00001043"/>
    </source>
</evidence>
<dbReference type="Gene3D" id="2.60.40.180">
    <property type="entry name" value="Transthyretin/hydroxyisourate hydrolase domain"/>
    <property type="match status" value="1"/>
</dbReference>
<keyword evidence="6 7" id="KW-0378">Hydrolase</keyword>
<evidence type="ECO:0000256" key="6">
    <source>
        <dbReference type="ARBA" id="ARBA00022801"/>
    </source>
</evidence>
<gene>
    <name evidence="10" type="ORF">OKIOD_LOCUS1539</name>
</gene>
<dbReference type="PANTHER" id="PTHR10395:SF7">
    <property type="entry name" value="5-HYDROXYISOURATE HYDROLASE"/>
    <property type="match status" value="1"/>
</dbReference>
<feature type="signal peptide" evidence="8">
    <location>
        <begin position="1"/>
        <end position="16"/>
    </location>
</feature>
<dbReference type="Proteomes" id="UP001158576">
    <property type="component" value="Chromosome PAR"/>
</dbReference>
<keyword evidence="8" id="KW-0732">Signal</keyword>
<keyword evidence="5 7" id="KW-0659">Purine metabolism</keyword>
<dbReference type="PROSITE" id="PS00768">
    <property type="entry name" value="TRANSTHYRETIN_1"/>
    <property type="match status" value="1"/>
</dbReference>
<comment type="function">
    <text evidence="2">Catalyzes the hydrolysis of 5-hydroxyisourate (HIU) to 2-oxo-4-hydroxy-4-carboxy-5-ureidoimidazoline (OHCU).</text>
</comment>
<proteinExistence type="inferred from homology"/>
<evidence type="ECO:0000256" key="4">
    <source>
        <dbReference type="ARBA" id="ARBA00011881"/>
    </source>
</evidence>
<comment type="similarity">
    <text evidence="3 7">Belongs to the transthyretin family. 5-hydroxyisourate hydrolase subfamily.</text>
</comment>